<sequence length="324" mass="35429">MQDSGTGKTIAMLIFDGVLMLDITGPMDAFAVANRFLPMEKRYRLLTLGVDDGLIRSSCGLQVKADISLAQAPSGLDLLLVPGGPGAYDDTHPVIQEWLPEATRSAKRFGAICTGTFLLGKAGLLDGYRCTTHWNYLGRLAQQHPGAKVESEQIYVVDRNLITSGGITAGIDMALAIIAEDYGKELALEVAKVLLVVMKRQGGQMQFGPLLVSVTRDGSPVARAQAYVVDHIEKMYSVQSMADMVAMSSRNFARSFQREAGLTPMQFVQSARIDHARRLLEGTNLPLKTIATRCGFCSAKYMRKVFCERIGVSPNLYRQQFGVE</sequence>
<comment type="caution">
    <text evidence="4">The sequence shown here is derived from an EMBL/GenBank/DDBJ whole genome shotgun (WGS) entry which is preliminary data.</text>
</comment>
<evidence type="ECO:0000256" key="2">
    <source>
        <dbReference type="ARBA" id="ARBA00023163"/>
    </source>
</evidence>
<dbReference type="InterPro" id="IPR018060">
    <property type="entry name" value="HTH_AraC"/>
</dbReference>
<dbReference type="PROSITE" id="PS01124">
    <property type="entry name" value="HTH_ARAC_FAMILY_2"/>
    <property type="match status" value="1"/>
</dbReference>
<evidence type="ECO:0000313" key="4">
    <source>
        <dbReference type="EMBL" id="KQB52948.1"/>
    </source>
</evidence>
<dbReference type="RefSeq" id="WP_055103570.1">
    <property type="nucleotide sequence ID" value="NZ_LLWH01000180.1"/>
</dbReference>
<dbReference type="AlphaFoldDB" id="A0A0N8VSC6"/>
<accession>A0A0N8VSC6</accession>
<dbReference type="EMBL" id="LLWH01000180">
    <property type="protein sequence ID" value="KQB52948.1"/>
    <property type="molecule type" value="Genomic_DNA"/>
</dbReference>
<organism evidence="4 5">
    <name type="scientific">Pseudomonas endophytica</name>
    <dbReference type="NCBI Taxonomy" id="1563157"/>
    <lineage>
        <taxon>Bacteria</taxon>
        <taxon>Pseudomonadati</taxon>
        <taxon>Pseudomonadota</taxon>
        <taxon>Gammaproteobacteria</taxon>
        <taxon>Pseudomonadales</taxon>
        <taxon>Pseudomonadaceae</taxon>
        <taxon>Pseudomonas</taxon>
    </lineage>
</organism>
<dbReference type="SMART" id="SM00342">
    <property type="entry name" value="HTH_ARAC"/>
    <property type="match status" value="1"/>
</dbReference>
<dbReference type="OrthoDB" id="9803764at2"/>
<dbReference type="Proteomes" id="UP000050342">
    <property type="component" value="Unassembled WGS sequence"/>
</dbReference>
<dbReference type="Gene3D" id="1.10.10.60">
    <property type="entry name" value="Homeodomain-like"/>
    <property type="match status" value="1"/>
</dbReference>
<dbReference type="GO" id="GO:0043565">
    <property type="term" value="F:sequence-specific DNA binding"/>
    <property type="evidence" value="ECO:0007669"/>
    <property type="project" value="InterPro"/>
</dbReference>
<keyword evidence="2" id="KW-0804">Transcription</keyword>
<feature type="domain" description="HTH araC/xylS-type" evidence="3">
    <location>
        <begin position="222"/>
        <end position="320"/>
    </location>
</feature>
<dbReference type="PANTHER" id="PTHR43130:SF3">
    <property type="entry name" value="HTH-TYPE TRANSCRIPTIONAL REGULATOR RV1931C"/>
    <property type="match status" value="1"/>
</dbReference>
<dbReference type="CDD" id="cd03137">
    <property type="entry name" value="GATase1_AraC_1"/>
    <property type="match status" value="1"/>
</dbReference>
<evidence type="ECO:0000256" key="1">
    <source>
        <dbReference type="ARBA" id="ARBA00023015"/>
    </source>
</evidence>
<dbReference type="Pfam" id="PF12833">
    <property type="entry name" value="HTH_18"/>
    <property type="match status" value="1"/>
</dbReference>
<reference evidence="4 5" key="1">
    <citation type="submission" date="2015-10" db="EMBL/GenBank/DDBJ databases">
        <title>Pseudomonas helleri sp. nov. and Pseudomonas weihenstephanensis sp. nov., isolated from raw cows milk.</title>
        <authorList>
            <person name="Von Neubeck M."/>
            <person name="Huptas C."/>
            <person name="Wenning M."/>
            <person name="Scherer S."/>
        </authorList>
    </citation>
    <scope>NUCLEOTIDE SEQUENCE [LARGE SCALE GENOMIC DNA]</scope>
    <source>
        <strain evidence="4 5">BSTT44</strain>
    </source>
</reference>
<protein>
    <submittedName>
        <fullName evidence="4">AraC family transcriptional regulator</fullName>
    </submittedName>
</protein>
<dbReference type="InterPro" id="IPR029062">
    <property type="entry name" value="Class_I_gatase-like"/>
</dbReference>
<dbReference type="SUPFAM" id="SSF52317">
    <property type="entry name" value="Class I glutamine amidotransferase-like"/>
    <property type="match status" value="1"/>
</dbReference>
<dbReference type="Gene3D" id="3.40.50.880">
    <property type="match status" value="1"/>
</dbReference>
<evidence type="ECO:0000259" key="3">
    <source>
        <dbReference type="PROSITE" id="PS01124"/>
    </source>
</evidence>
<name>A0A0N8VSC6_9PSED</name>
<proteinExistence type="predicted"/>
<dbReference type="Pfam" id="PF01965">
    <property type="entry name" value="DJ-1_PfpI"/>
    <property type="match status" value="1"/>
</dbReference>
<dbReference type="STRING" id="1563157.AQS70_12345"/>
<dbReference type="PANTHER" id="PTHR43130">
    <property type="entry name" value="ARAC-FAMILY TRANSCRIPTIONAL REGULATOR"/>
    <property type="match status" value="1"/>
</dbReference>
<gene>
    <name evidence="4" type="ORF">AQS70_12345</name>
</gene>
<dbReference type="SUPFAM" id="SSF46689">
    <property type="entry name" value="Homeodomain-like"/>
    <property type="match status" value="2"/>
</dbReference>
<dbReference type="InterPro" id="IPR052158">
    <property type="entry name" value="INH-QAR"/>
</dbReference>
<dbReference type="InterPro" id="IPR009057">
    <property type="entry name" value="Homeodomain-like_sf"/>
</dbReference>
<evidence type="ECO:0000313" key="5">
    <source>
        <dbReference type="Proteomes" id="UP000050342"/>
    </source>
</evidence>
<keyword evidence="1" id="KW-0805">Transcription regulation</keyword>
<dbReference type="InterPro" id="IPR002818">
    <property type="entry name" value="DJ-1/PfpI"/>
</dbReference>
<keyword evidence="5" id="KW-1185">Reference proteome</keyword>
<dbReference type="GO" id="GO:0003700">
    <property type="term" value="F:DNA-binding transcription factor activity"/>
    <property type="evidence" value="ECO:0007669"/>
    <property type="project" value="InterPro"/>
</dbReference>